<evidence type="ECO:0008006" key="4">
    <source>
        <dbReference type="Google" id="ProtNLM"/>
    </source>
</evidence>
<proteinExistence type="predicted"/>
<sequence length="794" mass="87999">MNVLIGKRELFAFAERYSERRLKDYTELADGAVLCSLFSAVFPTVRLRIASPDVHTQSQLTHLNWVALCKGLSSIGISPTLLNREGLQRGDSESGFSALVLFYFLFHLSRRSDFSAEFAADVSEELTKFLQSIDSIAALIAGGALPLSAVPLPLQEQLQRAVVRVRESFDSPCKVKNGSECCNTGGAIDANPSSIPSALWAGTDLMGVDKDSASCNLEGRPDLCLPENSAEVEGGKQFFATMEEKCQDSGISFLGGDAKERNNSRGDRSSVRSCSSSSSESSDTQHRDSPLTVGVVMSDNAEPSASLQEQVYDHQDALIAKERECEGLRLQNKQLLSRLTELRTKFSMEGPLLHEEDTPNAESVVSRDSLLAAEGELHHLRSVLQTTRSELRRLAAKARAPVHELAGEVIDSETGEVIDVDKSASLLSRMLVSALHDSPTQLKEIQKHLWCIVSAYHVVEARLTIACDINVPDCGTMQEELSINEGDCRNFTNSSASSLILPQTPFTVAKSIEHGQEDSTISDPNDVLGFLTGQGNAQLHIDKQLQQQRQQFEQRLASLHINESELRKQVHTLEAEVTHLRQTSAERDATWKSLCVALREVERASLLIANAEDEEEVKNLLEKRRVWCVRAEEKSALLLREEEPFCGRVVTVNDRMSGCNSGCATMQELLQTVTWDRDRLLRELEDVQEDRQKTVAVEAVQLSHKKRHGKVCLKKTIRRLLADEDKRENQELNLQEAAQARCSASDLSPLKTINTREQQEEQPLCTANAMPSVGCKLSALLSSTGYDKRWLLPY</sequence>
<gene>
    <name evidence="3" type="ORF">TCIL3000_10_2590</name>
</gene>
<reference evidence="3" key="1">
    <citation type="journal article" date="2012" name="Proc. Natl. Acad. Sci. U.S.A.">
        <title>Antigenic diversity is generated by distinct evolutionary mechanisms in African trypanosome species.</title>
        <authorList>
            <person name="Jackson A.P."/>
            <person name="Berry A."/>
            <person name="Aslett M."/>
            <person name="Allison H.C."/>
            <person name="Burton P."/>
            <person name="Vavrova-Anderson J."/>
            <person name="Brown R."/>
            <person name="Browne H."/>
            <person name="Corton N."/>
            <person name="Hauser H."/>
            <person name="Gamble J."/>
            <person name="Gilderthorp R."/>
            <person name="Marcello L."/>
            <person name="McQuillan J."/>
            <person name="Otto T.D."/>
            <person name="Quail M.A."/>
            <person name="Sanders M.J."/>
            <person name="van Tonder A."/>
            <person name="Ginger M.L."/>
            <person name="Field M.C."/>
            <person name="Barry J.D."/>
            <person name="Hertz-Fowler C."/>
            <person name="Berriman M."/>
        </authorList>
    </citation>
    <scope>NUCLEOTIDE SEQUENCE</scope>
    <source>
        <strain evidence="3">IL3000</strain>
    </source>
</reference>
<dbReference type="VEuPathDB" id="TriTrypDB:TcIL3000_10_2590"/>
<feature type="compositionally biased region" description="Basic and acidic residues" evidence="2">
    <location>
        <begin position="257"/>
        <end position="270"/>
    </location>
</feature>
<feature type="coiled-coil region" evidence="1">
    <location>
        <begin position="670"/>
        <end position="740"/>
    </location>
</feature>
<accession>G0UVT2</accession>
<dbReference type="AlphaFoldDB" id="G0UVT2"/>
<feature type="coiled-coil region" evidence="1">
    <location>
        <begin position="542"/>
        <end position="623"/>
    </location>
</feature>
<dbReference type="PANTHER" id="PTHR42180:SF6">
    <property type="entry name" value="CALPONIN-HOMOLOGY (CH) DOMAIN-CONTAINING PROTEIN"/>
    <property type="match status" value="1"/>
</dbReference>
<protein>
    <recommendedName>
        <fullName evidence="4">Calponin-homology (CH) domain-containing protein</fullName>
    </recommendedName>
</protein>
<feature type="region of interest" description="Disordered" evidence="2">
    <location>
        <begin position="251"/>
        <end position="289"/>
    </location>
</feature>
<organism evidence="3">
    <name type="scientific">Trypanosoma congolense (strain IL3000)</name>
    <dbReference type="NCBI Taxonomy" id="1068625"/>
    <lineage>
        <taxon>Eukaryota</taxon>
        <taxon>Discoba</taxon>
        <taxon>Euglenozoa</taxon>
        <taxon>Kinetoplastea</taxon>
        <taxon>Metakinetoplastina</taxon>
        <taxon>Trypanosomatida</taxon>
        <taxon>Trypanosomatidae</taxon>
        <taxon>Trypanosoma</taxon>
        <taxon>Nannomonas</taxon>
    </lineage>
</organism>
<evidence type="ECO:0000256" key="2">
    <source>
        <dbReference type="SAM" id="MobiDB-lite"/>
    </source>
</evidence>
<dbReference type="EMBL" id="HE575323">
    <property type="protein sequence ID" value="CCC93498.1"/>
    <property type="molecule type" value="Genomic_DNA"/>
</dbReference>
<keyword evidence="1" id="KW-0175">Coiled coil</keyword>
<feature type="compositionally biased region" description="Low complexity" evidence="2">
    <location>
        <begin position="271"/>
        <end position="282"/>
    </location>
</feature>
<name>G0UVT2_TRYCI</name>
<dbReference type="PANTHER" id="PTHR42180">
    <property type="entry name" value="HOMOLOGY DOMAIN-CONTAINING PROTEIN,PUTATIVE-RELATED"/>
    <property type="match status" value="1"/>
</dbReference>
<evidence type="ECO:0000256" key="1">
    <source>
        <dbReference type="SAM" id="Coils"/>
    </source>
</evidence>
<evidence type="ECO:0000313" key="3">
    <source>
        <dbReference type="EMBL" id="CCC93498.1"/>
    </source>
</evidence>
<feature type="coiled-coil region" evidence="1">
    <location>
        <begin position="318"/>
        <end position="345"/>
    </location>
</feature>